<dbReference type="PROSITE" id="PS50164">
    <property type="entry name" value="GIY_YIG"/>
    <property type="match status" value="1"/>
</dbReference>
<accession>A0A0F9YSJ5</accession>
<gene>
    <name evidence="3" type="ORF">UR23_C0037G0005</name>
</gene>
<organism evidence="3 4">
    <name type="scientific">Candidatus Roizmanbacteria bacterium GW2011_GWA2_32_13</name>
    <dbReference type="NCBI Taxonomy" id="1618475"/>
    <lineage>
        <taxon>Bacteria</taxon>
        <taxon>Candidatus Roizmaniibacteriota</taxon>
    </lineage>
</organism>
<dbReference type="SMART" id="SM00465">
    <property type="entry name" value="GIYc"/>
    <property type="match status" value="1"/>
</dbReference>
<proteinExistence type="inferred from homology"/>
<evidence type="ECO:0000313" key="4">
    <source>
        <dbReference type="Proteomes" id="UP000034349"/>
    </source>
</evidence>
<dbReference type="PANTHER" id="PTHR34477">
    <property type="entry name" value="UPF0213 PROTEIN YHBQ"/>
    <property type="match status" value="1"/>
</dbReference>
<comment type="caution">
    <text evidence="3">The sequence shown here is derived from an EMBL/GenBank/DDBJ whole genome shotgun (WGS) entry which is preliminary data.</text>
</comment>
<protein>
    <submittedName>
        <fullName evidence="3">Endo/excinuclease amino domain protein</fullName>
    </submittedName>
</protein>
<name>A0A0F9YSJ5_9BACT</name>
<dbReference type="PATRIC" id="fig|1618475.3.peg.412"/>
<dbReference type="EMBL" id="LBOK01000037">
    <property type="protein sequence ID" value="KKP34464.1"/>
    <property type="molecule type" value="Genomic_DNA"/>
</dbReference>
<evidence type="ECO:0000313" key="3">
    <source>
        <dbReference type="EMBL" id="KKP34464.1"/>
    </source>
</evidence>
<dbReference type="SUPFAM" id="SSF82771">
    <property type="entry name" value="GIY-YIG endonuclease"/>
    <property type="match status" value="1"/>
</dbReference>
<dbReference type="Proteomes" id="UP000034349">
    <property type="component" value="Unassembled WGS sequence"/>
</dbReference>
<feature type="domain" description="GIY-YIG" evidence="2">
    <location>
        <begin position="1"/>
        <end position="76"/>
    </location>
</feature>
<sequence>MYFIYILRCSDNSLYCGQTNNLKRRIQEHNSDDSKSKYTRARRPIKLVYFEKYKTVNEALKRECEIKKLTKEKKENLIKKNK</sequence>
<dbReference type="CDD" id="cd10456">
    <property type="entry name" value="GIY-YIG_UPF0213"/>
    <property type="match status" value="1"/>
</dbReference>
<evidence type="ECO:0000259" key="2">
    <source>
        <dbReference type="PROSITE" id="PS50164"/>
    </source>
</evidence>
<dbReference type="InterPro" id="IPR035901">
    <property type="entry name" value="GIY-YIG_endonuc_sf"/>
</dbReference>
<dbReference type="AlphaFoldDB" id="A0A0F9YSJ5"/>
<dbReference type="InterPro" id="IPR000305">
    <property type="entry name" value="GIY-YIG_endonuc"/>
</dbReference>
<dbReference type="Pfam" id="PF01541">
    <property type="entry name" value="GIY-YIG"/>
    <property type="match status" value="1"/>
</dbReference>
<dbReference type="Gene3D" id="3.40.1440.10">
    <property type="entry name" value="GIY-YIG endonuclease"/>
    <property type="match status" value="1"/>
</dbReference>
<dbReference type="PANTHER" id="PTHR34477:SF1">
    <property type="entry name" value="UPF0213 PROTEIN YHBQ"/>
    <property type="match status" value="1"/>
</dbReference>
<evidence type="ECO:0000256" key="1">
    <source>
        <dbReference type="ARBA" id="ARBA00007435"/>
    </source>
</evidence>
<dbReference type="InterPro" id="IPR050190">
    <property type="entry name" value="UPF0213_domain"/>
</dbReference>
<comment type="similarity">
    <text evidence="1">Belongs to the UPF0213 family.</text>
</comment>
<reference evidence="3 4" key="1">
    <citation type="journal article" date="2015" name="Nature">
        <title>rRNA introns, odd ribosomes, and small enigmatic genomes across a large radiation of phyla.</title>
        <authorList>
            <person name="Brown C.T."/>
            <person name="Hug L.A."/>
            <person name="Thomas B.C."/>
            <person name="Sharon I."/>
            <person name="Castelle C.J."/>
            <person name="Singh A."/>
            <person name="Wilkins M.J."/>
            <person name="Williams K.H."/>
            <person name="Banfield J.F."/>
        </authorList>
    </citation>
    <scope>NUCLEOTIDE SEQUENCE [LARGE SCALE GENOMIC DNA]</scope>
</reference>